<dbReference type="AlphaFoldDB" id="A0AAW0U7E4"/>
<accession>A0AAW0U7E4</accession>
<feature type="compositionally biased region" description="Basic and acidic residues" evidence="1">
    <location>
        <begin position="24"/>
        <end position="39"/>
    </location>
</feature>
<evidence type="ECO:0000256" key="1">
    <source>
        <dbReference type="SAM" id="MobiDB-lite"/>
    </source>
</evidence>
<dbReference type="EMBL" id="JARAKH010000016">
    <property type="protein sequence ID" value="KAK8396012.1"/>
    <property type="molecule type" value="Genomic_DNA"/>
</dbReference>
<organism evidence="2 3">
    <name type="scientific">Scylla paramamosain</name>
    <name type="common">Mud crab</name>
    <dbReference type="NCBI Taxonomy" id="85552"/>
    <lineage>
        <taxon>Eukaryota</taxon>
        <taxon>Metazoa</taxon>
        <taxon>Ecdysozoa</taxon>
        <taxon>Arthropoda</taxon>
        <taxon>Crustacea</taxon>
        <taxon>Multicrustacea</taxon>
        <taxon>Malacostraca</taxon>
        <taxon>Eumalacostraca</taxon>
        <taxon>Eucarida</taxon>
        <taxon>Decapoda</taxon>
        <taxon>Pleocyemata</taxon>
        <taxon>Brachyura</taxon>
        <taxon>Eubrachyura</taxon>
        <taxon>Portunoidea</taxon>
        <taxon>Portunidae</taxon>
        <taxon>Portuninae</taxon>
        <taxon>Scylla</taxon>
    </lineage>
</organism>
<dbReference type="Proteomes" id="UP001487740">
    <property type="component" value="Unassembled WGS sequence"/>
</dbReference>
<comment type="caution">
    <text evidence="2">The sequence shown here is derived from an EMBL/GenBank/DDBJ whole genome shotgun (WGS) entry which is preliminary data.</text>
</comment>
<keyword evidence="3" id="KW-1185">Reference proteome</keyword>
<reference evidence="2 3" key="1">
    <citation type="submission" date="2023-03" db="EMBL/GenBank/DDBJ databases">
        <title>High-quality genome of Scylla paramamosain provides insights in environmental adaptation.</title>
        <authorList>
            <person name="Zhang L."/>
        </authorList>
    </citation>
    <scope>NUCLEOTIDE SEQUENCE [LARGE SCALE GENOMIC DNA]</scope>
    <source>
        <strain evidence="2">LZ_2023a</strain>
        <tissue evidence="2">Muscle</tissue>
    </source>
</reference>
<name>A0AAW0U7E4_SCYPA</name>
<feature type="region of interest" description="Disordered" evidence="1">
    <location>
        <begin position="1"/>
        <end position="73"/>
    </location>
</feature>
<evidence type="ECO:0000313" key="2">
    <source>
        <dbReference type="EMBL" id="KAK8396012.1"/>
    </source>
</evidence>
<sequence length="239" mass="26486">MAENKKQTVYIRSTVSYRAASRPPRADTHKPSEEQEGRQRRTGSHATWGRLKADPSRQLSPAPQPSPLTPSTRLPYVHLHHTSLHFSLHALPAHWLDKRHYNHHHHHHSTSYSAAVSPSWYSGSDLMNDSRGRVLHLVGVCRVHSGHSALVEGRVAGENRIRFRQAPLVPSCRLREPLLVLEVSAWPSLTPTLHRLPKPRHIRGVSGGDAAEGSVHRDNTVLGKVPPQCVGVGEGHGSV</sequence>
<proteinExistence type="predicted"/>
<gene>
    <name evidence="2" type="ORF">O3P69_005236</name>
</gene>
<evidence type="ECO:0000313" key="3">
    <source>
        <dbReference type="Proteomes" id="UP001487740"/>
    </source>
</evidence>
<protein>
    <submittedName>
        <fullName evidence="2">Uncharacterized protein</fullName>
    </submittedName>
</protein>